<dbReference type="Proteomes" id="UP000201316">
    <property type="component" value="Segment"/>
</dbReference>
<name>A0A0B4U9K5_9VIRU</name>
<keyword evidence="3" id="KW-1185">Reference proteome</keyword>
<dbReference type="OrthoDB" id="7982at10239"/>
<evidence type="ECO:0000313" key="3">
    <source>
        <dbReference type="Proteomes" id="UP000201316"/>
    </source>
</evidence>
<reference evidence="2 3" key="1">
    <citation type="journal article" date="2015" name="Arch. Virol.">
        <title>Identification of novel Bromus- and Trifolium-associated circular DNA viruses.</title>
        <authorList>
            <person name="Kraberger S."/>
            <person name="Farkas K."/>
            <person name="Bernardo P."/>
            <person name="Booker C."/>
            <person name="Arguello-Astorga G.R."/>
            <person name="Mesleard F."/>
            <person name="Martin D.P."/>
            <person name="Roumagnac P."/>
            <person name="Varsani A."/>
        </authorList>
    </citation>
    <scope>NUCLEOTIDE SEQUENCE [LARGE SCALE GENOMIC DNA]</scope>
    <source>
        <strain evidence="2">BasCV-3_NZ-NZG01_Sef-2012</strain>
    </source>
</reference>
<dbReference type="RefSeq" id="YP_009116900.1">
    <property type="nucleotide sequence ID" value="NC_026261.1"/>
</dbReference>
<dbReference type="KEGG" id="vg:22974350"/>
<evidence type="ECO:0000256" key="1">
    <source>
        <dbReference type="SAM" id="MobiDB-lite"/>
    </source>
</evidence>
<protein>
    <submittedName>
        <fullName evidence="2">Capsid protein</fullName>
    </submittedName>
</protein>
<sequence>MRSRYTKRSGFRRTKRTSRRRSYKGRTRYSTRRVTKRLPQRKSRKMILNLTSKKKRDTMAPNTGYPAATNQIRGLEIQGGNVATITLWSPTARELREIFENDKSSVPSGREATNCYIVGLKEKISILTNSGNPWKWRRIAFTHKGLLPLGEQFEGSRVYSTITDVVGRITYYRTLTPLPDTSKTPLVDYLFKGQGEGGLGVQDWTDIITAPVDTTRIKVMHDHTHPHPKWK</sequence>
<proteinExistence type="predicted"/>
<dbReference type="GeneID" id="22974350"/>
<feature type="region of interest" description="Disordered" evidence="1">
    <location>
        <begin position="1"/>
        <end position="40"/>
    </location>
</feature>
<dbReference type="EMBL" id="KM510192">
    <property type="protein sequence ID" value="AJC52528.1"/>
    <property type="molecule type" value="Genomic_DNA"/>
</dbReference>
<organism evidence="2 3">
    <name type="scientific">bromus associated gemycircularvirus 1</name>
    <dbReference type="NCBI Taxonomy" id="1985373"/>
    <lineage>
        <taxon>Viruses</taxon>
        <taxon>Monodnaviria</taxon>
        <taxon>Shotokuvirae</taxon>
        <taxon>Cressdnaviricota</taxon>
        <taxon>Repensiviricetes</taxon>
        <taxon>Geplafuvirales</taxon>
        <taxon>Genomoviridae</taxon>
        <taxon>Gemycircularvirus</taxon>
        <taxon>Gemycircularvirus bromas1</taxon>
    </lineage>
</organism>
<evidence type="ECO:0000313" key="2">
    <source>
        <dbReference type="EMBL" id="AJC52528.1"/>
    </source>
</evidence>
<accession>A0A0B4U9K5</accession>